<evidence type="ECO:0000256" key="3">
    <source>
        <dbReference type="ARBA" id="ARBA00023002"/>
    </source>
</evidence>
<dbReference type="InterPro" id="IPR029753">
    <property type="entry name" value="D-isomer_DH_CS"/>
</dbReference>
<dbReference type="InterPro" id="IPR036291">
    <property type="entry name" value="NAD(P)-bd_dom_sf"/>
</dbReference>
<comment type="subcellular location">
    <subcellularLocation>
        <location evidence="1">Nucleus</location>
    </subcellularLocation>
</comment>
<feature type="domain" description="D-isomer specific 2-hydroxyacid dehydrogenase NAD-binding" evidence="7">
    <location>
        <begin position="111"/>
        <end position="294"/>
    </location>
</feature>
<dbReference type="Pfam" id="PF02826">
    <property type="entry name" value="2-Hacid_dh_C"/>
    <property type="match status" value="1"/>
</dbReference>
<dbReference type="PROSITE" id="PS00671">
    <property type="entry name" value="D_2_HYDROXYACID_DH_3"/>
    <property type="match status" value="1"/>
</dbReference>
<dbReference type="SUPFAM" id="SSF52283">
    <property type="entry name" value="Formate/glycerate dehydrogenase catalytic domain-like"/>
    <property type="match status" value="1"/>
</dbReference>
<dbReference type="InterPro" id="IPR051638">
    <property type="entry name" value="CTBP_dehydrogenase"/>
</dbReference>
<evidence type="ECO:0000259" key="6">
    <source>
        <dbReference type="Pfam" id="PF00389"/>
    </source>
</evidence>
<evidence type="ECO:0000256" key="4">
    <source>
        <dbReference type="ARBA" id="ARBA00023242"/>
    </source>
</evidence>
<dbReference type="SUPFAM" id="SSF51735">
    <property type="entry name" value="NAD(P)-binding Rossmann-fold domains"/>
    <property type="match status" value="1"/>
</dbReference>
<dbReference type="EMBL" id="OU015567">
    <property type="protein sequence ID" value="CAG5111428.1"/>
    <property type="molecule type" value="Genomic_DNA"/>
</dbReference>
<evidence type="ECO:0000313" key="8">
    <source>
        <dbReference type="EMBL" id="CAG5111428.1"/>
    </source>
</evidence>
<gene>
    <name evidence="8" type="ORF">OKIOD_LOCUS14504</name>
</gene>
<dbReference type="PROSITE" id="PS00065">
    <property type="entry name" value="D_2_HYDROXYACID_DH_1"/>
    <property type="match status" value="1"/>
</dbReference>
<keyword evidence="4" id="KW-0539">Nucleus</keyword>
<dbReference type="Gene3D" id="3.40.50.720">
    <property type="entry name" value="NAD(P)-binding Rossmann-like Domain"/>
    <property type="match status" value="2"/>
</dbReference>
<comment type="similarity">
    <text evidence="2 5">Belongs to the D-isomer specific 2-hydroxyacid dehydrogenase family.</text>
</comment>
<evidence type="ECO:0000256" key="1">
    <source>
        <dbReference type="ARBA" id="ARBA00004123"/>
    </source>
</evidence>
<dbReference type="Pfam" id="PF00389">
    <property type="entry name" value="2-Hacid_dh"/>
    <property type="match status" value="1"/>
</dbReference>
<dbReference type="InterPro" id="IPR006140">
    <property type="entry name" value="D-isomer_DH_NAD-bd"/>
</dbReference>
<name>A0ABN7TAB8_OIKDI</name>
<dbReference type="Proteomes" id="UP001158576">
    <property type="component" value="Chromosome 2"/>
</dbReference>
<dbReference type="CDD" id="cd05299">
    <property type="entry name" value="CtBP_dh"/>
    <property type="match status" value="1"/>
</dbReference>
<evidence type="ECO:0000313" key="9">
    <source>
        <dbReference type="Proteomes" id="UP001158576"/>
    </source>
</evidence>
<dbReference type="PANTHER" id="PTHR46029">
    <property type="entry name" value="C-TERMINAL-BINDING PROTEIN"/>
    <property type="match status" value="1"/>
</dbReference>
<evidence type="ECO:0000259" key="7">
    <source>
        <dbReference type="Pfam" id="PF02826"/>
    </source>
</evidence>
<sequence>MSRPLVALLDGRDCSIEMPILKDVATVAFCDAQSTSEIHEKVLSEAVGALVWHNISLRRDDLEKFKALKIIVRIGTGLDNIDIPTATDMGISVISVGGACTEEVADTTMCHILNLYRKVTYLHQSITQKGKKPQNAEQVRELADGCMRIRGEKLGIIGLGAIGTAVAIRAKVFGFKIIYYDPHIQDGKGQALGLQRARSLQDLLYEADCISLHASLNESSRNMFDVFAFQKMRKGAFFVNTARGELVDEAALAAALKSGQVKAAAIDVLSSELFDFQKSPLRDSPNLFVTPHSAWYSDQSLKEVRENAATEMRLALHGLDNPTAEKSVNCVNKKELLNQSLGSAASRLLPSQLSALSNWENLPPGLAQRFGQQAMNSVDSMDVKPDSNS</sequence>
<dbReference type="InterPro" id="IPR043322">
    <property type="entry name" value="CtBP"/>
</dbReference>
<accession>A0ABN7TAB8</accession>
<keyword evidence="9" id="KW-1185">Reference proteome</keyword>
<feature type="domain" description="D-isomer specific 2-hydroxyacid dehydrogenase catalytic" evidence="6">
    <location>
        <begin position="14"/>
        <end position="322"/>
    </location>
</feature>
<evidence type="ECO:0000256" key="2">
    <source>
        <dbReference type="ARBA" id="ARBA00005854"/>
    </source>
</evidence>
<reference evidence="8 9" key="1">
    <citation type="submission" date="2021-04" db="EMBL/GenBank/DDBJ databases">
        <authorList>
            <person name="Bliznina A."/>
        </authorList>
    </citation>
    <scope>NUCLEOTIDE SEQUENCE [LARGE SCALE GENOMIC DNA]</scope>
</reference>
<protein>
    <submittedName>
        <fullName evidence="8">Oidioi.mRNA.OKI2018_I69.chr2.g5739.t1.cds</fullName>
    </submittedName>
</protein>
<keyword evidence="3 5" id="KW-0560">Oxidoreductase</keyword>
<evidence type="ECO:0000256" key="5">
    <source>
        <dbReference type="RuleBase" id="RU003719"/>
    </source>
</evidence>
<dbReference type="PANTHER" id="PTHR46029:SF7">
    <property type="entry name" value="C-TERMINAL-BINDING PROTEIN"/>
    <property type="match status" value="1"/>
</dbReference>
<organism evidence="8 9">
    <name type="scientific">Oikopleura dioica</name>
    <name type="common">Tunicate</name>
    <dbReference type="NCBI Taxonomy" id="34765"/>
    <lineage>
        <taxon>Eukaryota</taxon>
        <taxon>Metazoa</taxon>
        <taxon>Chordata</taxon>
        <taxon>Tunicata</taxon>
        <taxon>Appendicularia</taxon>
        <taxon>Copelata</taxon>
        <taxon>Oikopleuridae</taxon>
        <taxon>Oikopleura</taxon>
    </lineage>
</organism>
<dbReference type="InterPro" id="IPR029752">
    <property type="entry name" value="D-isomer_DH_CS1"/>
</dbReference>
<proteinExistence type="inferred from homology"/>
<dbReference type="InterPro" id="IPR006139">
    <property type="entry name" value="D-isomer_2_OHA_DH_cat_dom"/>
</dbReference>